<evidence type="ECO:0000313" key="2">
    <source>
        <dbReference type="Proteomes" id="UP000014071"/>
    </source>
</evidence>
<dbReference type="EMBL" id="DF238805">
    <property type="protein sequence ID" value="GAC96704.1"/>
    <property type="molecule type" value="Genomic_DNA"/>
</dbReference>
<gene>
    <name evidence="1" type="ORF">PHSY_004288</name>
</gene>
<accession>R9P5U8</accession>
<keyword evidence="2" id="KW-1185">Reference proteome</keyword>
<proteinExistence type="predicted"/>
<name>R9P5U8_PSEHS</name>
<sequence>MMACQRRAVMMSSTLRVDEQYSASVARRVLCNAMAYVTVYVELGVDGDKVEMGALRNNEIRDQADTSSRIVAVIFSTCRESKLLREVTGYVAARGFVKQTVWNHGKAPTAAAPKRARDARAEFTRTCSSARGALGYRPDSVWKPTDAQTIIFRQCASSVVVDPEQDEESTKATSASAL</sequence>
<dbReference type="Proteomes" id="UP000014071">
    <property type="component" value="Unassembled WGS sequence"/>
</dbReference>
<organism evidence="1 2">
    <name type="scientific">Pseudozyma hubeiensis (strain SY62)</name>
    <name type="common">Yeast</name>
    <dbReference type="NCBI Taxonomy" id="1305764"/>
    <lineage>
        <taxon>Eukaryota</taxon>
        <taxon>Fungi</taxon>
        <taxon>Dikarya</taxon>
        <taxon>Basidiomycota</taxon>
        <taxon>Ustilaginomycotina</taxon>
        <taxon>Ustilaginomycetes</taxon>
        <taxon>Ustilaginales</taxon>
        <taxon>Ustilaginaceae</taxon>
        <taxon>Pseudozyma</taxon>
    </lineage>
</organism>
<dbReference type="GeneID" id="24109570"/>
<dbReference type="HOGENOM" id="CLU_1511241_0_0_1"/>
<protein>
    <submittedName>
        <fullName evidence="1">Non-catalytic subunit of N-terminal acetyltransferase</fullName>
    </submittedName>
</protein>
<keyword evidence="1" id="KW-0808">Transferase</keyword>
<dbReference type="AlphaFoldDB" id="R9P5U8"/>
<reference evidence="2" key="1">
    <citation type="journal article" date="2013" name="Genome Announc.">
        <title>Draft genome sequence of the basidiomycetous yeast-like fungus Pseudozyma hubeiensis SY62, which produces an abundant amount of the biosurfactant mannosylerythritol lipids.</title>
        <authorList>
            <person name="Konishi M."/>
            <person name="Hatada Y."/>
            <person name="Horiuchi J."/>
        </authorList>
    </citation>
    <scope>NUCLEOTIDE SEQUENCE [LARGE SCALE GENOMIC DNA]</scope>
    <source>
        <strain evidence="2">SY62</strain>
    </source>
</reference>
<dbReference type="RefSeq" id="XP_012190291.1">
    <property type="nucleotide sequence ID" value="XM_012334901.1"/>
</dbReference>
<dbReference type="GO" id="GO:0016740">
    <property type="term" value="F:transferase activity"/>
    <property type="evidence" value="ECO:0007669"/>
    <property type="project" value="UniProtKB-KW"/>
</dbReference>
<evidence type="ECO:0000313" key="1">
    <source>
        <dbReference type="EMBL" id="GAC96704.1"/>
    </source>
</evidence>